<protein>
    <submittedName>
        <fullName evidence="2">F-box protein</fullName>
    </submittedName>
</protein>
<dbReference type="SUPFAM" id="SSF81383">
    <property type="entry name" value="F-box domain"/>
    <property type="match status" value="1"/>
</dbReference>
<name>A0AAP0BKS2_9ASPA</name>
<evidence type="ECO:0000259" key="1">
    <source>
        <dbReference type="SMART" id="SM00256"/>
    </source>
</evidence>
<dbReference type="Proteomes" id="UP001418222">
    <property type="component" value="Unassembled WGS sequence"/>
</dbReference>
<organism evidence="2 3">
    <name type="scientific">Platanthera zijinensis</name>
    <dbReference type="NCBI Taxonomy" id="2320716"/>
    <lineage>
        <taxon>Eukaryota</taxon>
        <taxon>Viridiplantae</taxon>
        <taxon>Streptophyta</taxon>
        <taxon>Embryophyta</taxon>
        <taxon>Tracheophyta</taxon>
        <taxon>Spermatophyta</taxon>
        <taxon>Magnoliopsida</taxon>
        <taxon>Liliopsida</taxon>
        <taxon>Asparagales</taxon>
        <taxon>Orchidaceae</taxon>
        <taxon>Orchidoideae</taxon>
        <taxon>Orchideae</taxon>
        <taxon>Orchidinae</taxon>
        <taxon>Platanthera</taxon>
    </lineage>
</organism>
<dbReference type="InterPro" id="IPR036047">
    <property type="entry name" value="F-box-like_dom_sf"/>
</dbReference>
<keyword evidence="3" id="KW-1185">Reference proteome</keyword>
<feature type="domain" description="F-box" evidence="1">
    <location>
        <begin position="85"/>
        <end position="125"/>
    </location>
</feature>
<dbReference type="AlphaFoldDB" id="A0AAP0BKS2"/>
<dbReference type="InterPro" id="IPR050796">
    <property type="entry name" value="SCF_F-box_component"/>
</dbReference>
<comment type="caution">
    <text evidence="2">The sequence shown here is derived from an EMBL/GenBank/DDBJ whole genome shotgun (WGS) entry which is preliminary data.</text>
</comment>
<evidence type="ECO:0000313" key="3">
    <source>
        <dbReference type="Proteomes" id="UP001418222"/>
    </source>
</evidence>
<dbReference type="PANTHER" id="PTHR31672:SF13">
    <property type="entry name" value="F-BOX PROTEIN CPR30-LIKE"/>
    <property type="match status" value="1"/>
</dbReference>
<proteinExistence type="predicted"/>
<dbReference type="EMBL" id="JBBWWQ010000007">
    <property type="protein sequence ID" value="KAK8942934.1"/>
    <property type="molecule type" value="Genomic_DNA"/>
</dbReference>
<dbReference type="PANTHER" id="PTHR31672">
    <property type="entry name" value="BNACNNG10540D PROTEIN"/>
    <property type="match status" value="1"/>
</dbReference>
<evidence type="ECO:0000313" key="2">
    <source>
        <dbReference type="EMBL" id="KAK8942934.1"/>
    </source>
</evidence>
<gene>
    <name evidence="2" type="ORF">KSP39_PZI009332</name>
</gene>
<dbReference type="InterPro" id="IPR013187">
    <property type="entry name" value="F-box-assoc_dom_typ3"/>
</dbReference>
<dbReference type="SMART" id="SM00256">
    <property type="entry name" value="FBOX"/>
    <property type="match status" value="1"/>
</dbReference>
<dbReference type="Pfam" id="PF08268">
    <property type="entry name" value="FBA_3"/>
    <property type="match status" value="1"/>
</dbReference>
<sequence length="444" mass="51030">MSRKNESRRKEKEPFFWEEGVVQPFAPSVRRWERQQAGRRKRAVMTTAGETKNMKFLMMKKKNNKKTPLVKKTERMAGEKIGLYIPVDIVSEILLNLPAKSLGKFRRVSKSWLSITSNTAFIRANAQRSRIIRHSLIIGSKMRPKRICLASAEATISKFSIRLREYHPLKPLPEYSYAVASCDGLVCLYSNTQSHVINPLTRQSIPLPKDGVFLTCNLGFYFHRSTSKYRLIRFMDTMRESEVLVVGESSWRRIPGNLPAFFHCPYPLDLNGNIYWLAHSRNETLSEDPPDTVVIFDEEKEVYSVISLPPFEKLHHLGGHLMDFNGELGLWLVDKNNTIDVWIMKDVWTNRYTFSYAQIHGCPSPFDTRWLIFIGRAITIGDEELIVKLSRCKAIYCNELGYLLRCNLKSGACVVQTLSGQFSLSFCAFPYMETLINPQCSSST</sequence>
<dbReference type="Pfam" id="PF00646">
    <property type="entry name" value="F-box"/>
    <property type="match status" value="1"/>
</dbReference>
<reference evidence="2 3" key="1">
    <citation type="journal article" date="2022" name="Nat. Plants">
        <title>Genomes of leafy and leafless Platanthera orchids illuminate the evolution of mycoheterotrophy.</title>
        <authorList>
            <person name="Li M.H."/>
            <person name="Liu K.W."/>
            <person name="Li Z."/>
            <person name="Lu H.C."/>
            <person name="Ye Q.L."/>
            <person name="Zhang D."/>
            <person name="Wang J.Y."/>
            <person name="Li Y.F."/>
            <person name="Zhong Z.M."/>
            <person name="Liu X."/>
            <person name="Yu X."/>
            <person name="Liu D.K."/>
            <person name="Tu X.D."/>
            <person name="Liu B."/>
            <person name="Hao Y."/>
            <person name="Liao X.Y."/>
            <person name="Jiang Y.T."/>
            <person name="Sun W.H."/>
            <person name="Chen J."/>
            <person name="Chen Y.Q."/>
            <person name="Ai Y."/>
            <person name="Zhai J.W."/>
            <person name="Wu S.S."/>
            <person name="Zhou Z."/>
            <person name="Hsiao Y.Y."/>
            <person name="Wu W.L."/>
            <person name="Chen Y.Y."/>
            <person name="Lin Y.F."/>
            <person name="Hsu J.L."/>
            <person name="Li C.Y."/>
            <person name="Wang Z.W."/>
            <person name="Zhao X."/>
            <person name="Zhong W.Y."/>
            <person name="Ma X.K."/>
            <person name="Ma L."/>
            <person name="Huang J."/>
            <person name="Chen G.Z."/>
            <person name="Huang M.Z."/>
            <person name="Huang L."/>
            <person name="Peng D.H."/>
            <person name="Luo Y.B."/>
            <person name="Zou S.Q."/>
            <person name="Chen S.P."/>
            <person name="Lan S."/>
            <person name="Tsai W.C."/>
            <person name="Van de Peer Y."/>
            <person name="Liu Z.J."/>
        </authorList>
    </citation>
    <scope>NUCLEOTIDE SEQUENCE [LARGE SCALE GENOMIC DNA]</scope>
    <source>
        <strain evidence="2">Lor287</strain>
    </source>
</reference>
<dbReference type="InterPro" id="IPR001810">
    <property type="entry name" value="F-box_dom"/>
</dbReference>
<dbReference type="InterPro" id="IPR017451">
    <property type="entry name" value="F-box-assoc_interact_dom"/>
</dbReference>
<dbReference type="NCBIfam" id="TIGR01640">
    <property type="entry name" value="F_box_assoc_1"/>
    <property type="match status" value="1"/>
</dbReference>
<accession>A0AAP0BKS2</accession>